<dbReference type="InterPro" id="IPR018011">
    <property type="entry name" value="Carb_sulfotrans_8-10"/>
</dbReference>
<dbReference type="GO" id="GO:0016020">
    <property type="term" value="C:membrane"/>
    <property type="evidence" value="ECO:0007669"/>
    <property type="project" value="InterPro"/>
</dbReference>
<dbReference type="SUPFAM" id="SSF52540">
    <property type="entry name" value="P-loop containing nucleoside triphosphate hydrolases"/>
    <property type="match status" value="1"/>
</dbReference>
<keyword evidence="7" id="KW-0325">Glycoprotein</keyword>
<keyword evidence="2" id="KW-0808">Transferase</keyword>
<evidence type="ECO:0008006" key="10">
    <source>
        <dbReference type="Google" id="ProtNLM"/>
    </source>
</evidence>
<accession>A0A2T9J1U6</accession>
<dbReference type="EMBL" id="QDKP01000058">
    <property type="protein sequence ID" value="PVM74061.1"/>
    <property type="molecule type" value="Genomic_DNA"/>
</dbReference>
<evidence type="ECO:0000313" key="9">
    <source>
        <dbReference type="Proteomes" id="UP000244913"/>
    </source>
</evidence>
<evidence type="ECO:0000256" key="5">
    <source>
        <dbReference type="ARBA" id="ARBA00023034"/>
    </source>
</evidence>
<dbReference type="InterPro" id="IPR005331">
    <property type="entry name" value="Sulfotransferase"/>
</dbReference>
<dbReference type="AlphaFoldDB" id="A0A2T9J1U6"/>
<dbReference type="Pfam" id="PF03567">
    <property type="entry name" value="Sulfotransfer_2"/>
    <property type="match status" value="1"/>
</dbReference>
<keyword evidence="3" id="KW-0812">Transmembrane</keyword>
<dbReference type="GO" id="GO:0016051">
    <property type="term" value="P:carbohydrate biosynthetic process"/>
    <property type="evidence" value="ECO:0007669"/>
    <property type="project" value="InterPro"/>
</dbReference>
<evidence type="ECO:0000256" key="2">
    <source>
        <dbReference type="ARBA" id="ARBA00022679"/>
    </source>
</evidence>
<keyword evidence="5" id="KW-0333">Golgi apparatus</keyword>
<organism evidence="8 9">
    <name type="scientific">Caulobacter radicis</name>
    <dbReference type="NCBI Taxonomy" id="2172650"/>
    <lineage>
        <taxon>Bacteria</taxon>
        <taxon>Pseudomonadati</taxon>
        <taxon>Pseudomonadota</taxon>
        <taxon>Alphaproteobacteria</taxon>
        <taxon>Caulobacterales</taxon>
        <taxon>Caulobacteraceae</taxon>
        <taxon>Caulobacter</taxon>
    </lineage>
</organism>
<dbReference type="PANTHER" id="PTHR12137">
    <property type="entry name" value="CARBOHYDRATE SULFOTRANSFERASE"/>
    <property type="match status" value="1"/>
</dbReference>
<evidence type="ECO:0000256" key="7">
    <source>
        <dbReference type="ARBA" id="ARBA00023180"/>
    </source>
</evidence>
<evidence type="ECO:0000256" key="3">
    <source>
        <dbReference type="ARBA" id="ARBA00022692"/>
    </source>
</evidence>
<evidence type="ECO:0000256" key="6">
    <source>
        <dbReference type="ARBA" id="ARBA00023136"/>
    </source>
</evidence>
<comment type="caution">
    <text evidence="8">The sequence shown here is derived from an EMBL/GenBank/DDBJ whole genome shotgun (WGS) entry which is preliminary data.</text>
</comment>
<reference evidence="8 9" key="1">
    <citation type="submission" date="2018-04" db="EMBL/GenBank/DDBJ databases">
        <title>The genome sequence of Caulobacter sp. 736.</title>
        <authorList>
            <person name="Gao J."/>
            <person name="Sun J."/>
        </authorList>
    </citation>
    <scope>NUCLEOTIDE SEQUENCE [LARGE SCALE GENOMIC DNA]</scope>
    <source>
        <strain evidence="8 9">736</strain>
    </source>
</reference>
<comment type="subcellular location">
    <subcellularLocation>
        <location evidence="1">Golgi apparatus membrane</location>
        <topology evidence="1">Single-pass type II membrane protein</topology>
    </subcellularLocation>
</comment>
<name>A0A2T9J1U6_9CAUL</name>
<keyword evidence="4" id="KW-1133">Transmembrane helix</keyword>
<protein>
    <recommendedName>
        <fullName evidence="10">Sulfotransferase family protein</fullName>
    </recommendedName>
</protein>
<dbReference type="RefSeq" id="WP_116569496.1">
    <property type="nucleotide sequence ID" value="NZ_QDKP01000058.1"/>
</dbReference>
<keyword evidence="6" id="KW-0472">Membrane</keyword>
<proteinExistence type="predicted"/>
<evidence type="ECO:0000313" key="8">
    <source>
        <dbReference type="EMBL" id="PVM74061.1"/>
    </source>
</evidence>
<dbReference type="Proteomes" id="UP000244913">
    <property type="component" value="Unassembled WGS sequence"/>
</dbReference>
<dbReference type="GO" id="GO:0008146">
    <property type="term" value="F:sulfotransferase activity"/>
    <property type="evidence" value="ECO:0007669"/>
    <property type="project" value="InterPro"/>
</dbReference>
<gene>
    <name evidence="8" type="ORF">DDF65_20895</name>
</gene>
<dbReference type="PANTHER" id="PTHR12137:SF54">
    <property type="entry name" value="CARBOHYDRATE SULFOTRANSFERASE"/>
    <property type="match status" value="1"/>
</dbReference>
<evidence type="ECO:0000256" key="4">
    <source>
        <dbReference type="ARBA" id="ARBA00022989"/>
    </source>
</evidence>
<sequence length="199" mass="22874">MISHQYRCIFVHIPRCAGTSIETWIAGGDWWTIDAGSKHLLASQAKAAYAEFWDDYFKFSIVRNPYDRIISCLKYAEHFGLVQGEDGQVDFSTYHARFGEAVVIEHDHRFFDRAQLLSPRHRPGSVYGNILDEELDFVARFETLAADMEVVRQATGIGEPFGHHVENSERKRPSLPPETIQIVNKIYDADFDAFNYNLK</sequence>
<dbReference type="InterPro" id="IPR027417">
    <property type="entry name" value="P-loop_NTPase"/>
</dbReference>
<evidence type="ECO:0000256" key="1">
    <source>
        <dbReference type="ARBA" id="ARBA00004323"/>
    </source>
</evidence>
<keyword evidence="9" id="KW-1185">Reference proteome</keyword>